<feature type="binding site" evidence="8">
    <location>
        <position position="80"/>
    </location>
    <ligand>
        <name>Zn(2+)</name>
        <dbReference type="ChEBI" id="CHEBI:29105"/>
    </ligand>
</feature>
<proteinExistence type="inferred from homology"/>
<organism evidence="11 12">
    <name type="scientific">Zootermopsis nevadensis</name>
    <name type="common">Dampwood termite</name>
    <dbReference type="NCBI Taxonomy" id="136037"/>
    <lineage>
        <taxon>Eukaryota</taxon>
        <taxon>Metazoa</taxon>
        <taxon>Ecdysozoa</taxon>
        <taxon>Arthropoda</taxon>
        <taxon>Hexapoda</taxon>
        <taxon>Insecta</taxon>
        <taxon>Pterygota</taxon>
        <taxon>Neoptera</taxon>
        <taxon>Polyneoptera</taxon>
        <taxon>Dictyoptera</taxon>
        <taxon>Blattodea</taxon>
        <taxon>Blattoidea</taxon>
        <taxon>Termitoidae</taxon>
        <taxon>Termopsidae</taxon>
        <taxon>Zootermopsis</taxon>
    </lineage>
</organism>
<dbReference type="GO" id="GO:0000349">
    <property type="term" value="P:generation of catalytic spliceosome for first transesterification step"/>
    <property type="evidence" value="ECO:0007669"/>
    <property type="project" value="UniProtKB-UniRule"/>
</dbReference>
<evidence type="ECO:0000256" key="6">
    <source>
        <dbReference type="ARBA" id="ARBA00023187"/>
    </source>
</evidence>
<sequence length="322" mass="36607">MSERKVLNKYYPPDFDPSKIPRMKLPRNRQYTVRLMAPFNMRCVTCGEYIYKGKKFNARKEDVEGEDYLGIRIYRFYIKCTRCLQEISFKTDPQNTDYEIEAGATRNFMALKLAEEQAQREEDERKEDEATNPMKLLENRTKQSKQELELLESLEELRDLNRRQKSVDFDTMLSQFDTKEAQKKLKEMQEEEDENLIRSVFGVGGSKKKKVVSEEIIETVEDIHKSSALEPAKKIARLSYDASAKSDIQECTLLKPSDTSRGKSVGASSKKVGLTGLVRLKSSSDSTIKLTSVPALTSSSTTVKPTPNGLSLLGTYSGSDSE</sequence>
<protein>
    <recommendedName>
        <fullName evidence="8">Splicing factor YJU2</fullName>
    </recommendedName>
</protein>
<dbReference type="eggNOG" id="KOG2989">
    <property type="taxonomic scope" value="Eukaryota"/>
</dbReference>
<comment type="function">
    <text evidence="8">Part of the spliceosome which catalyzes two sequential transesterification reactions, first the excision of the non-coding intron from pre-mRNA and then the ligation of the coding exons to form the mature mRNA. Plays a role in stabilizing the structure of the spliceosome catalytic core and docking of the branch helix into the active site, producing 5'-exon and lariat intron-3'-intermediates.</text>
</comment>
<feature type="coiled-coil region" evidence="9">
    <location>
        <begin position="111"/>
        <end position="198"/>
    </location>
</feature>
<keyword evidence="7 8" id="KW-0539">Nucleus</keyword>
<dbReference type="STRING" id="136037.A0A067R9V6"/>
<dbReference type="GO" id="GO:0046872">
    <property type="term" value="F:metal ion binding"/>
    <property type="evidence" value="ECO:0007669"/>
    <property type="project" value="UniProtKB-KW"/>
</dbReference>
<keyword evidence="2" id="KW-0507">mRNA processing</keyword>
<feature type="binding site" evidence="8">
    <location>
        <position position="46"/>
    </location>
    <ligand>
        <name>Zn(2+)</name>
        <dbReference type="ChEBI" id="CHEBI:29105"/>
    </ligand>
</feature>
<evidence type="ECO:0000313" key="12">
    <source>
        <dbReference type="Proteomes" id="UP000027135"/>
    </source>
</evidence>
<keyword evidence="4 8" id="KW-0747">Spliceosome</keyword>
<dbReference type="EMBL" id="KK852606">
    <property type="protein sequence ID" value="KDR20367.1"/>
    <property type="molecule type" value="Genomic_DNA"/>
</dbReference>
<evidence type="ECO:0000256" key="8">
    <source>
        <dbReference type="HAMAP-Rule" id="MF_03226"/>
    </source>
</evidence>
<feature type="region of interest" description="Disordered" evidence="10">
    <location>
        <begin position="294"/>
        <end position="322"/>
    </location>
</feature>
<evidence type="ECO:0000256" key="2">
    <source>
        <dbReference type="ARBA" id="ARBA00022664"/>
    </source>
</evidence>
<evidence type="ECO:0000313" key="11">
    <source>
        <dbReference type="EMBL" id="KDR20367.1"/>
    </source>
</evidence>
<dbReference type="PANTHER" id="PTHR12111:SF1">
    <property type="entry name" value="SPLICING FACTOR YJU2"/>
    <property type="match status" value="1"/>
</dbReference>
<dbReference type="GO" id="GO:0071006">
    <property type="term" value="C:U2-type catalytic step 1 spliceosome"/>
    <property type="evidence" value="ECO:0007669"/>
    <property type="project" value="UniProtKB-UniRule"/>
</dbReference>
<dbReference type="OrthoDB" id="674963at2759"/>
<comment type="similarity">
    <text evidence="8">Belongs to the CWC16 family. YJU2 subfamily.</text>
</comment>
<dbReference type="PANTHER" id="PTHR12111">
    <property type="entry name" value="SPLICING FACTOR YJU2"/>
    <property type="match status" value="1"/>
</dbReference>
<evidence type="ECO:0000256" key="4">
    <source>
        <dbReference type="ARBA" id="ARBA00022728"/>
    </source>
</evidence>
<accession>A0A067R9V6</accession>
<dbReference type="InParanoid" id="A0A067R9V6"/>
<evidence type="ECO:0000256" key="9">
    <source>
        <dbReference type="SAM" id="Coils"/>
    </source>
</evidence>
<dbReference type="FunCoup" id="A0A067R9V6">
    <property type="interactions" value="757"/>
</dbReference>
<dbReference type="InterPro" id="IPR043701">
    <property type="entry name" value="Yju2"/>
</dbReference>
<evidence type="ECO:0000256" key="3">
    <source>
        <dbReference type="ARBA" id="ARBA00022723"/>
    </source>
</evidence>
<keyword evidence="9" id="KW-0175">Coiled coil</keyword>
<dbReference type="HAMAP" id="MF_03226">
    <property type="entry name" value="YJU2"/>
    <property type="match status" value="1"/>
</dbReference>
<dbReference type="Proteomes" id="UP000027135">
    <property type="component" value="Unassembled WGS sequence"/>
</dbReference>
<evidence type="ECO:0000256" key="5">
    <source>
        <dbReference type="ARBA" id="ARBA00022833"/>
    </source>
</evidence>
<evidence type="ECO:0000256" key="1">
    <source>
        <dbReference type="ARBA" id="ARBA00004123"/>
    </source>
</evidence>
<keyword evidence="12" id="KW-1185">Reference proteome</keyword>
<comment type="subcellular location">
    <subcellularLocation>
        <location evidence="1 8">Nucleus</location>
    </subcellularLocation>
</comment>
<reference evidence="11 12" key="1">
    <citation type="journal article" date="2014" name="Nat. Commun.">
        <title>Molecular traces of alternative social organization in a termite genome.</title>
        <authorList>
            <person name="Terrapon N."/>
            <person name="Li C."/>
            <person name="Robertson H.M."/>
            <person name="Ji L."/>
            <person name="Meng X."/>
            <person name="Booth W."/>
            <person name="Chen Z."/>
            <person name="Childers C.P."/>
            <person name="Glastad K.M."/>
            <person name="Gokhale K."/>
            <person name="Gowin J."/>
            <person name="Gronenberg W."/>
            <person name="Hermansen R.A."/>
            <person name="Hu H."/>
            <person name="Hunt B.G."/>
            <person name="Huylmans A.K."/>
            <person name="Khalil S.M."/>
            <person name="Mitchell R.D."/>
            <person name="Munoz-Torres M.C."/>
            <person name="Mustard J.A."/>
            <person name="Pan H."/>
            <person name="Reese J.T."/>
            <person name="Scharf M.E."/>
            <person name="Sun F."/>
            <person name="Vogel H."/>
            <person name="Xiao J."/>
            <person name="Yang W."/>
            <person name="Yang Z."/>
            <person name="Yang Z."/>
            <person name="Zhou J."/>
            <person name="Zhu J."/>
            <person name="Brent C.S."/>
            <person name="Elsik C.G."/>
            <person name="Goodisman M.A."/>
            <person name="Liberles D.A."/>
            <person name="Roe R.M."/>
            <person name="Vargo E.L."/>
            <person name="Vilcinskas A."/>
            <person name="Wang J."/>
            <person name="Bornberg-Bauer E."/>
            <person name="Korb J."/>
            <person name="Zhang G."/>
            <person name="Liebig J."/>
        </authorList>
    </citation>
    <scope>NUCLEOTIDE SEQUENCE [LARGE SCALE GENOMIC DNA]</scope>
    <source>
        <tissue evidence="11">Whole organism</tissue>
    </source>
</reference>
<dbReference type="AlphaFoldDB" id="A0A067R9V6"/>
<name>A0A067R9V6_ZOONE</name>
<keyword evidence="3 8" id="KW-0479">Metal-binding</keyword>
<comment type="subunit">
    <text evidence="8">Component of the spliceosome. Present in the activated B complex, the catalytically activated B* complex which catalyzes the branching, the catalytic step 1 C complex catalyzing the exon ligation, and the postcatalytic P complex containing the ligated exons (mRNA) and the excised lariat intron.</text>
</comment>
<keyword evidence="5 8" id="KW-0862">Zinc</keyword>
<evidence type="ECO:0000256" key="10">
    <source>
        <dbReference type="SAM" id="MobiDB-lite"/>
    </source>
</evidence>
<feature type="binding site" evidence="8">
    <location>
        <position position="43"/>
    </location>
    <ligand>
        <name>Zn(2+)</name>
        <dbReference type="ChEBI" id="CHEBI:29105"/>
    </ligand>
</feature>
<dbReference type="InterPro" id="IPR007590">
    <property type="entry name" value="Saf4/Yju2"/>
</dbReference>
<keyword evidence="6" id="KW-0508">mRNA splicing</keyword>
<gene>
    <name evidence="11" type="ORF">L798_05425</name>
</gene>
<dbReference type="OMA" id="QQYNTVE"/>
<feature type="binding site" evidence="8">
    <location>
        <position position="83"/>
    </location>
    <ligand>
        <name>Zn(2+)</name>
        <dbReference type="ChEBI" id="CHEBI:29105"/>
    </ligand>
</feature>
<dbReference type="Pfam" id="PF04502">
    <property type="entry name" value="Saf4_Yju2"/>
    <property type="match status" value="1"/>
</dbReference>
<evidence type="ECO:0000256" key="7">
    <source>
        <dbReference type="ARBA" id="ARBA00023242"/>
    </source>
</evidence>